<accession>A0ABV0EM60</accession>
<sequence>MKKKKRWISKVAVSLGLLTMLGGVALSAGSAAYAVDQDISNNPVSDDTSDRKITLWKYEINSSAELGERGDGINPDPSQAPNLAGKKMMEDVNFEIIKIKPIGSAELTDPLKQVEGTDWEVDTTNAFSDKGVTDSNGKLVFDVSKNLAATDKKLADGIYIVREIPDASGNYTYTKPADPTAVPPTAAEPGIKVTKPMDPFFVYIPQTKRDDTGSLIYDVHVYPKNIVTNTKLDKTVEGGKGYSIKAGNAFQWEATTELPDGLYALAPRDMTVTNYVDPDTPAAPGADKFFAAGDEIYASYFRVSDEISKDLLLADVEVYAIDKTGTPVKLTNGTEYTVTLDGTTITPPNKVEDLTEGTAKKVVVSLTKAGMKAIGVNEHPKLQVVYKVNTNKDFNGMISNKYTIDYLLPGGTPDTGESDEPEYYNGGFDIKKVKTDGTTTLDGAEFHIAENEENAEKGIFLASDGESYKKDTDKFGAADTLPTGVTFLKATAGEDPTKPGIAEFDGLKLNWFTDNTTGANANDGKQDPNDPTEATWSHDKIEKDYWVVETKAPTGYELLKDPKKVTVKLGTPTTVPPVPGTEDDGEIELTVINNPKTDLPFTGGTGTMLLVAIALGAITIGTVAIAIDKKRRAA</sequence>
<keyword evidence="1" id="KW-0812">Transmembrane</keyword>
<dbReference type="Proteomes" id="UP000664357">
    <property type="component" value="Unassembled WGS sequence"/>
</dbReference>
<evidence type="ECO:0000259" key="3">
    <source>
        <dbReference type="Pfam" id="PF16555"/>
    </source>
</evidence>
<feature type="chain" id="PRO_5046513640" description="Gram-positive pilin subunit D1 N-terminal domain-containing protein" evidence="2">
    <location>
        <begin position="35"/>
        <end position="634"/>
    </location>
</feature>
<dbReference type="RefSeq" id="WP_207705402.1">
    <property type="nucleotide sequence ID" value="NZ_JAFREL020000001.1"/>
</dbReference>
<dbReference type="InterPro" id="IPR032364">
    <property type="entry name" value="GramPos_pilinD1_N"/>
</dbReference>
<keyword evidence="1" id="KW-1133">Transmembrane helix</keyword>
<dbReference type="EMBL" id="JAFREL020000001">
    <property type="protein sequence ID" value="MEO1769646.1"/>
    <property type="molecule type" value="Genomic_DNA"/>
</dbReference>
<evidence type="ECO:0000256" key="1">
    <source>
        <dbReference type="SAM" id="Phobius"/>
    </source>
</evidence>
<evidence type="ECO:0000256" key="2">
    <source>
        <dbReference type="SAM" id="SignalP"/>
    </source>
</evidence>
<dbReference type="InterPro" id="IPR048052">
    <property type="entry name" value="FM1-like"/>
</dbReference>
<dbReference type="InterPro" id="IPR013783">
    <property type="entry name" value="Ig-like_fold"/>
</dbReference>
<feature type="domain" description="Gram-positive pilin subunit D1 N-terminal" evidence="3">
    <location>
        <begin position="52"/>
        <end position="225"/>
    </location>
</feature>
<dbReference type="Gene3D" id="2.60.40.740">
    <property type="match status" value="1"/>
</dbReference>
<feature type="signal peptide" evidence="2">
    <location>
        <begin position="1"/>
        <end position="34"/>
    </location>
</feature>
<keyword evidence="5" id="KW-1185">Reference proteome</keyword>
<evidence type="ECO:0000313" key="5">
    <source>
        <dbReference type="Proteomes" id="UP000664357"/>
    </source>
</evidence>
<keyword evidence="1" id="KW-0472">Membrane</keyword>
<gene>
    <name evidence="4" type="ORF">JZO67_001597</name>
</gene>
<protein>
    <recommendedName>
        <fullName evidence="3">Gram-positive pilin subunit D1 N-terminal domain-containing protein</fullName>
    </recommendedName>
</protein>
<dbReference type="NCBIfam" id="NF033902">
    <property type="entry name" value="iso_D2_wall_anc"/>
    <property type="match status" value="1"/>
</dbReference>
<comment type="caution">
    <text evidence="4">The sequence shown here is derived from an EMBL/GenBank/DDBJ whole genome shotgun (WGS) entry which is preliminary data.</text>
</comment>
<name>A0ABV0EM60_9ENTE</name>
<reference evidence="4 5" key="2">
    <citation type="submission" date="2024-02" db="EMBL/GenBank/DDBJ databases">
        <title>The Genome Sequence of Enterococcus sp. DIV0159.</title>
        <authorList>
            <person name="Earl A."/>
            <person name="Manson A."/>
            <person name="Gilmore M."/>
            <person name="Sanders J."/>
            <person name="Shea T."/>
            <person name="Howe W."/>
            <person name="Livny J."/>
            <person name="Cuomo C."/>
            <person name="Neafsey D."/>
            <person name="Birren B."/>
        </authorList>
    </citation>
    <scope>NUCLEOTIDE SEQUENCE [LARGE SCALE GENOMIC DNA]</scope>
    <source>
        <strain evidence="4 5">665A</strain>
    </source>
</reference>
<evidence type="ECO:0000313" key="4">
    <source>
        <dbReference type="EMBL" id="MEO1769646.1"/>
    </source>
</evidence>
<dbReference type="Gene3D" id="2.60.40.10">
    <property type="entry name" value="Immunoglobulins"/>
    <property type="match status" value="2"/>
</dbReference>
<proteinExistence type="predicted"/>
<dbReference type="Pfam" id="PF16555">
    <property type="entry name" value="GramPos_pilinD1"/>
    <property type="match status" value="1"/>
</dbReference>
<reference evidence="4 5" key="1">
    <citation type="submission" date="2021-03" db="EMBL/GenBank/DDBJ databases">
        <authorList>
            <person name="Gilmore M.S."/>
            <person name="Schwartzman J."/>
            <person name="Van Tyne D."/>
            <person name="Martin M."/>
            <person name="Earl A.M."/>
            <person name="Manson A.L."/>
            <person name="Straub T."/>
            <person name="Salamzade R."/>
            <person name="Saavedra J."/>
            <person name="Lebreton F."/>
            <person name="Prichula J."/>
            <person name="Schaufler K."/>
            <person name="Gaca A."/>
            <person name="Sgardioli B."/>
            <person name="Wagenaar J."/>
            <person name="Strong T."/>
        </authorList>
    </citation>
    <scope>NUCLEOTIDE SEQUENCE [LARGE SCALE GENOMIC DNA]</scope>
    <source>
        <strain evidence="4 5">665A</strain>
    </source>
</reference>
<keyword evidence="2" id="KW-0732">Signal</keyword>
<feature type="transmembrane region" description="Helical" evidence="1">
    <location>
        <begin position="608"/>
        <end position="627"/>
    </location>
</feature>
<organism evidence="4 5">
    <name type="scientific">Candidatus Enterococcus ferrettii</name>
    <dbReference type="NCBI Taxonomy" id="2815324"/>
    <lineage>
        <taxon>Bacteria</taxon>
        <taxon>Bacillati</taxon>
        <taxon>Bacillota</taxon>
        <taxon>Bacilli</taxon>
        <taxon>Lactobacillales</taxon>
        <taxon>Enterococcaceae</taxon>
        <taxon>Enterococcus</taxon>
    </lineage>
</organism>